<dbReference type="SMART" id="SM00271">
    <property type="entry name" value="DnaJ"/>
    <property type="match status" value="1"/>
</dbReference>
<dbReference type="PROSITE" id="PS00636">
    <property type="entry name" value="DNAJ_1"/>
    <property type="match status" value="1"/>
</dbReference>
<protein>
    <submittedName>
        <fullName evidence="3">J domain-containing protein</fullName>
    </submittedName>
</protein>
<sequence>MGIWDQFFERAKKLLGTKKSLNKRSAKLALKWHPDKNPDRLDECAAYFVILKQAYEVLCDPQERAFYDRHRENIIYGGEGAEETKDTGLNLDKFFERSCFQGFGDDETGFYTIYRNCSTNWLRRNTPILKT</sequence>
<dbReference type="InterPro" id="IPR036869">
    <property type="entry name" value="J_dom_sf"/>
</dbReference>
<dbReference type="PRINTS" id="PR00625">
    <property type="entry name" value="JDOMAIN"/>
</dbReference>
<dbReference type="GO" id="GO:0005737">
    <property type="term" value="C:cytoplasm"/>
    <property type="evidence" value="ECO:0007669"/>
    <property type="project" value="TreeGrafter"/>
</dbReference>
<dbReference type="PROSITE" id="PS50076">
    <property type="entry name" value="DNAJ_2"/>
    <property type="match status" value="1"/>
</dbReference>
<evidence type="ECO:0000313" key="3">
    <source>
        <dbReference type="WBParaSite" id="jg23262"/>
    </source>
</evidence>
<name>A0A915DT69_9BILA</name>
<proteinExistence type="predicted"/>
<dbReference type="PANTHER" id="PTHR44029">
    <property type="entry name" value="DNAJ HOMOLOG SUBFAMILY C MEMBER 21"/>
    <property type="match status" value="1"/>
</dbReference>
<dbReference type="Gene3D" id="1.10.287.110">
    <property type="entry name" value="DnaJ domain"/>
    <property type="match status" value="1"/>
</dbReference>
<keyword evidence="2" id="KW-1185">Reference proteome</keyword>
<evidence type="ECO:0000259" key="1">
    <source>
        <dbReference type="PROSITE" id="PS50076"/>
    </source>
</evidence>
<dbReference type="WBParaSite" id="jg23262">
    <property type="protein sequence ID" value="jg23262"/>
    <property type="gene ID" value="jg23262"/>
</dbReference>
<dbReference type="SUPFAM" id="SSF46565">
    <property type="entry name" value="Chaperone J-domain"/>
    <property type="match status" value="1"/>
</dbReference>
<accession>A0A915DT69</accession>
<dbReference type="Proteomes" id="UP000887574">
    <property type="component" value="Unplaced"/>
</dbReference>
<dbReference type="PANTHER" id="PTHR44029:SF1">
    <property type="entry name" value="DNAJ HOMOLOG SUBFAMILY C MEMBER 21"/>
    <property type="match status" value="1"/>
</dbReference>
<dbReference type="InterPro" id="IPR018253">
    <property type="entry name" value="DnaJ_domain_CS"/>
</dbReference>
<evidence type="ECO:0000313" key="2">
    <source>
        <dbReference type="Proteomes" id="UP000887574"/>
    </source>
</evidence>
<organism evidence="2 3">
    <name type="scientific">Ditylenchus dipsaci</name>
    <dbReference type="NCBI Taxonomy" id="166011"/>
    <lineage>
        <taxon>Eukaryota</taxon>
        <taxon>Metazoa</taxon>
        <taxon>Ecdysozoa</taxon>
        <taxon>Nematoda</taxon>
        <taxon>Chromadorea</taxon>
        <taxon>Rhabditida</taxon>
        <taxon>Tylenchina</taxon>
        <taxon>Tylenchomorpha</taxon>
        <taxon>Sphaerularioidea</taxon>
        <taxon>Anguinidae</taxon>
        <taxon>Anguininae</taxon>
        <taxon>Ditylenchus</taxon>
    </lineage>
</organism>
<dbReference type="InterPro" id="IPR051964">
    <property type="entry name" value="Chaperone_stress_response"/>
</dbReference>
<dbReference type="Pfam" id="PF00226">
    <property type="entry name" value="DnaJ"/>
    <property type="match status" value="1"/>
</dbReference>
<reference evidence="3" key="1">
    <citation type="submission" date="2022-11" db="UniProtKB">
        <authorList>
            <consortium name="WormBaseParasite"/>
        </authorList>
    </citation>
    <scope>IDENTIFICATION</scope>
</reference>
<feature type="domain" description="J" evidence="1">
    <location>
        <begin position="1"/>
        <end position="71"/>
    </location>
</feature>
<dbReference type="InterPro" id="IPR001623">
    <property type="entry name" value="DnaJ_domain"/>
</dbReference>
<dbReference type="CDD" id="cd06257">
    <property type="entry name" value="DnaJ"/>
    <property type="match status" value="1"/>
</dbReference>
<dbReference type="AlphaFoldDB" id="A0A915DT69"/>